<dbReference type="InterPro" id="IPR018247">
    <property type="entry name" value="EF_Hand_1_Ca_BS"/>
</dbReference>
<proteinExistence type="predicted"/>
<evidence type="ECO:0000256" key="3">
    <source>
        <dbReference type="SAM" id="SignalP"/>
    </source>
</evidence>
<accession>A0ABQ1SKE2</accession>
<feature type="compositionally biased region" description="Gly residues" evidence="2">
    <location>
        <begin position="217"/>
        <end position="226"/>
    </location>
</feature>
<evidence type="ECO:0000256" key="1">
    <source>
        <dbReference type="ARBA" id="ARBA00022729"/>
    </source>
</evidence>
<feature type="region of interest" description="Disordered" evidence="2">
    <location>
        <begin position="142"/>
        <end position="227"/>
    </location>
</feature>
<keyword evidence="8" id="KW-1185">Reference proteome</keyword>
<dbReference type="NCBIfam" id="TIGR04183">
    <property type="entry name" value="Por_Secre_tail"/>
    <property type="match status" value="1"/>
</dbReference>
<dbReference type="InterPro" id="IPR049304">
    <property type="entry name" value="Gly_rich_dom"/>
</dbReference>
<evidence type="ECO:0000256" key="2">
    <source>
        <dbReference type="SAM" id="MobiDB-lite"/>
    </source>
</evidence>
<organism evidence="7 8">
    <name type="scientific">Psychroflexus planctonicus</name>
    <dbReference type="NCBI Taxonomy" id="1526575"/>
    <lineage>
        <taxon>Bacteria</taxon>
        <taxon>Pseudomonadati</taxon>
        <taxon>Bacteroidota</taxon>
        <taxon>Flavobacteriia</taxon>
        <taxon>Flavobacteriales</taxon>
        <taxon>Flavobacteriaceae</taxon>
        <taxon>Psychroflexus</taxon>
    </lineage>
</organism>
<feature type="chain" id="PRO_5045984425" evidence="3">
    <location>
        <begin position="19"/>
        <end position="1540"/>
    </location>
</feature>
<evidence type="ECO:0000313" key="7">
    <source>
        <dbReference type="EMBL" id="GGE41252.1"/>
    </source>
</evidence>
<dbReference type="Gene3D" id="2.60.40.10">
    <property type="entry name" value="Immunoglobulins"/>
    <property type="match status" value="1"/>
</dbReference>
<name>A0ABQ1SKE2_9FLAO</name>
<dbReference type="InterPro" id="IPR028974">
    <property type="entry name" value="TSP_type-3_rpt"/>
</dbReference>
<gene>
    <name evidence="7" type="ORF">GCM10010832_21610</name>
</gene>
<reference evidence="8" key="1">
    <citation type="journal article" date="2019" name="Int. J. Syst. Evol. Microbiol.">
        <title>The Global Catalogue of Microorganisms (GCM) 10K type strain sequencing project: providing services to taxonomists for standard genome sequencing and annotation.</title>
        <authorList>
            <consortium name="The Broad Institute Genomics Platform"/>
            <consortium name="The Broad Institute Genome Sequencing Center for Infectious Disease"/>
            <person name="Wu L."/>
            <person name="Ma J."/>
        </authorList>
    </citation>
    <scope>NUCLEOTIDE SEQUENCE [LARGE SCALE GENOMIC DNA]</scope>
    <source>
        <strain evidence="8">CGMCC 1.12931</strain>
    </source>
</reference>
<evidence type="ECO:0000259" key="5">
    <source>
        <dbReference type="Pfam" id="PF18962"/>
    </source>
</evidence>
<feature type="domain" description="Glycine-rich" evidence="6">
    <location>
        <begin position="25"/>
        <end position="232"/>
    </location>
</feature>
<dbReference type="NCBIfam" id="TIGR01451">
    <property type="entry name" value="B_ant_repeat"/>
    <property type="match status" value="1"/>
</dbReference>
<feature type="compositionally biased region" description="Low complexity" evidence="2">
    <location>
        <begin position="161"/>
        <end position="179"/>
    </location>
</feature>
<feature type="domain" description="DUF11" evidence="4">
    <location>
        <begin position="500"/>
        <end position="610"/>
    </location>
</feature>
<evidence type="ECO:0000259" key="6">
    <source>
        <dbReference type="Pfam" id="PF21722"/>
    </source>
</evidence>
<dbReference type="Proteomes" id="UP000599179">
    <property type="component" value="Unassembled WGS sequence"/>
</dbReference>
<feature type="compositionally biased region" description="Gly residues" evidence="2">
    <location>
        <begin position="180"/>
        <end position="209"/>
    </location>
</feature>
<dbReference type="InterPro" id="IPR026444">
    <property type="entry name" value="Secre_tail"/>
</dbReference>
<dbReference type="InterPro" id="IPR001434">
    <property type="entry name" value="OmcB-like_DUF11"/>
</dbReference>
<dbReference type="Pfam" id="PF21722">
    <property type="entry name" value="Gly_rich_2"/>
    <property type="match status" value="1"/>
</dbReference>
<dbReference type="InterPro" id="IPR047589">
    <property type="entry name" value="DUF11_rpt"/>
</dbReference>
<dbReference type="Pfam" id="PF18962">
    <property type="entry name" value="Por_Secre_tail"/>
    <property type="match status" value="1"/>
</dbReference>
<protein>
    <submittedName>
        <fullName evidence="7">Uncharacterized protein</fullName>
    </submittedName>
</protein>
<dbReference type="InterPro" id="IPR013783">
    <property type="entry name" value="Ig-like_fold"/>
</dbReference>
<comment type="caution">
    <text evidence="7">The sequence shown here is derived from an EMBL/GenBank/DDBJ whole genome shotgun (WGS) entry which is preliminary data.</text>
</comment>
<sequence length="1540" mass="161555">MKRLVLVVIMLMVSLGYAQEVETITTPGTGTFTVPSGVSEITVETWGGGGRGGDASCCGTEASGGGGGGAYSRQTISVSPGQIISYTVGAGSTSTASGGTSEASTNSSVFVRAVGGSSVGDNSSPGGSGGLASSGIGAVRFSGGNGASESSDNSGGGGSSAGTSSNGNNAIGSTGASAPAGGGIGGNGLTSGSGSGSAGQAPGGGGGGSRRVSFGGSPDGGAGGNGRIVISYTQLTNSGQDGALEFAQGDGNPTGNGPIQSTSIRFRNNQDNPAANTFSTYTPELNVDFTLTNHQYNFSGFAASATGAFGYANAANPVFENMNIIGGGINAYFTSYNSVSGSGIDVTQNQGVELQAISSTLNGVVATSSREQMYDIEINFDRPVDNPILHIAGLGGSAGGTNFSVEFDVVNTNTSVTLDRLSGTVPFEVVGNQINHSDASPGATGATAGSGSVRLNGEGLTSLTLRTYLRGDGAGNWSTNTTDPAGDGFYIGFSVGESNLEISSSVSNTTPDPDDNVTFTFTAENLGTSNTTGVDIDALLPDGYSFVSASPSVGSYDSGTGLWTLGDLDFGDSETLEVVATVNATGDHVYSATIDGDLRDPDLSNNNTSIFVAPQVDTDGDGVLDVDDLDDDNDGILDTDEVANDTFNISEGDSFTFDNIPNIGTDGGQLVLDFTSLDNSFNLTFNGQSLNPSDPEFEYSTSAVPVDSNFMRFLSDDCRYEECGIASVWTFTAEPVVRVIIDGNGNVSFFGRRSATSPLEPMYPELGVDNVTWTSNNTIVIGQSIVGPTNASGTLNYTVDTDGDGIPDNLDLDSDGDGCSDANEYYESNTADGGDDGVFGLGTPSVDSDGLVIAAGYDGTNLSSVTDDTVVRGCDFIQDVAGDWSTASNWNFDIVPTLDNNAIIRANSTVSTNQAINNLEVDPTYTVSINNGNTVNIKGDLTNNGDFEGDGVVVFDGAVAQNIFGDGTYAGTFTNIELDNSSGLTLQDDIIITSSLNVEVGDFVSNGRATFFCDFSGTNPKTAMIDELASGARVVGDVTTQQCFPGRRAFRFVTSSVNTTGPIREYWQEDASAWNDNPVPGYGTHITGLGVENETPTNDGLNGFDWQPSGNPSLFEFDNSTGTWSPIDNTDVNTLEAGKPYRIMIRGSRDVDIQFNASASSNTILRGTGLIERGPVTFNDAGFGQNFDDVIFIGNPFQAIVDLELVLANSSNIRSFVQVWDPKLGGVENDGFLGGRGAFTNIDLNEPNLEDQSSNPDSDANKYLQAYQGIYFFADGNGQPSIVFNESDKRIQEDQTTIFSQPASSQQMLIKLFDQNSYNSGSTSRDAIIIKFSEYYNNAFEVEDAPKMENADENLARFIAGDLSSYEKRNLPQEGEVLPLFVNKYRMTDYVFTLDLEGFDANTNVFLKDNYTDELHVLDAGQNEVYFTVNSSVNASVAFNRFSIVFENETLNTEVVEKNTLQVYPNPVESTLNVVIPNVANQKTSIQIFDMLGKQVYSKTLEVDGSGRMQINNFNLNQGAYLLKVLDANGNEYSHKILKK</sequence>
<dbReference type="PROSITE" id="PS00018">
    <property type="entry name" value="EF_HAND_1"/>
    <property type="match status" value="1"/>
</dbReference>
<keyword evidence="1 3" id="KW-0732">Signal</keyword>
<evidence type="ECO:0000313" key="8">
    <source>
        <dbReference type="Proteomes" id="UP000599179"/>
    </source>
</evidence>
<dbReference type="Pfam" id="PF01345">
    <property type="entry name" value="DUF11"/>
    <property type="match status" value="1"/>
</dbReference>
<dbReference type="EMBL" id="BMGM01000010">
    <property type="protein sequence ID" value="GGE41252.1"/>
    <property type="molecule type" value="Genomic_DNA"/>
</dbReference>
<dbReference type="RefSeq" id="WP_188459149.1">
    <property type="nucleotide sequence ID" value="NZ_BMGM01000010.1"/>
</dbReference>
<dbReference type="SUPFAM" id="SSF103647">
    <property type="entry name" value="TSP type-3 repeat"/>
    <property type="match status" value="1"/>
</dbReference>
<feature type="domain" description="Secretion system C-terminal sorting" evidence="5">
    <location>
        <begin position="1463"/>
        <end position="1537"/>
    </location>
</feature>
<feature type="signal peptide" evidence="3">
    <location>
        <begin position="1"/>
        <end position="18"/>
    </location>
</feature>
<evidence type="ECO:0000259" key="4">
    <source>
        <dbReference type="Pfam" id="PF01345"/>
    </source>
</evidence>